<dbReference type="OrthoDB" id="2666802at2"/>
<keyword evidence="10" id="KW-1185">Reference proteome</keyword>
<dbReference type="InterPro" id="IPR051401">
    <property type="entry name" value="GtrA_CellWall_Glycosyl"/>
</dbReference>
<dbReference type="RefSeq" id="WP_152105178.1">
    <property type="nucleotide sequence ID" value="NZ_BLAG01000024.1"/>
</dbReference>
<dbReference type="Pfam" id="PF04138">
    <property type="entry name" value="GtrA_DPMS_TM"/>
    <property type="match status" value="1"/>
</dbReference>
<gene>
    <name evidence="9" type="ORF">San01_65550</name>
</gene>
<evidence type="ECO:0000256" key="2">
    <source>
        <dbReference type="ARBA" id="ARBA00009399"/>
    </source>
</evidence>
<accession>A0A5J4LIM9</accession>
<keyword evidence="5 7" id="KW-0472">Membrane</keyword>
<dbReference type="GO" id="GO:0000271">
    <property type="term" value="P:polysaccharide biosynthetic process"/>
    <property type="evidence" value="ECO:0007669"/>
    <property type="project" value="InterPro"/>
</dbReference>
<feature type="transmembrane region" description="Helical" evidence="7">
    <location>
        <begin position="40"/>
        <end position="62"/>
    </location>
</feature>
<feature type="domain" description="GtrA/DPMS transmembrane" evidence="8">
    <location>
        <begin position="16"/>
        <end position="124"/>
    </location>
</feature>
<evidence type="ECO:0000313" key="10">
    <source>
        <dbReference type="Proteomes" id="UP000325598"/>
    </source>
</evidence>
<evidence type="ECO:0000256" key="6">
    <source>
        <dbReference type="SAM" id="MobiDB-lite"/>
    </source>
</evidence>
<evidence type="ECO:0000259" key="8">
    <source>
        <dbReference type="Pfam" id="PF04138"/>
    </source>
</evidence>
<comment type="subcellular location">
    <subcellularLocation>
        <location evidence="1">Membrane</location>
        <topology evidence="1">Multi-pass membrane protein</topology>
    </subcellularLocation>
</comment>
<dbReference type="GeneID" id="96753624"/>
<evidence type="ECO:0000256" key="1">
    <source>
        <dbReference type="ARBA" id="ARBA00004141"/>
    </source>
</evidence>
<name>A0A5J4LIM9_9ACTN</name>
<proteinExistence type="inferred from homology"/>
<dbReference type="PANTHER" id="PTHR38459:SF1">
    <property type="entry name" value="PROPHAGE BACTOPRENOL-LINKED GLUCOSE TRANSLOCASE HOMOLOG"/>
    <property type="match status" value="1"/>
</dbReference>
<dbReference type="EMBL" id="BLAG01000024">
    <property type="protein sequence ID" value="GES34067.1"/>
    <property type="molecule type" value="Genomic_DNA"/>
</dbReference>
<evidence type="ECO:0000256" key="5">
    <source>
        <dbReference type="ARBA" id="ARBA00023136"/>
    </source>
</evidence>
<evidence type="ECO:0000256" key="3">
    <source>
        <dbReference type="ARBA" id="ARBA00022692"/>
    </source>
</evidence>
<dbReference type="Proteomes" id="UP000325598">
    <property type="component" value="Unassembled WGS sequence"/>
</dbReference>
<comment type="caution">
    <text evidence="9">The sequence shown here is derived from an EMBL/GenBank/DDBJ whole genome shotgun (WGS) entry which is preliminary data.</text>
</comment>
<evidence type="ECO:0000256" key="4">
    <source>
        <dbReference type="ARBA" id="ARBA00022989"/>
    </source>
</evidence>
<keyword evidence="4 7" id="KW-1133">Transmembrane helix</keyword>
<dbReference type="GO" id="GO:0005886">
    <property type="term" value="C:plasma membrane"/>
    <property type="evidence" value="ECO:0007669"/>
    <property type="project" value="TreeGrafter"/>
</dbReference>
<evidence type="ECO:0000313" key="9">
    <source>
        <dbReference type="EMBL" id="GES34067.1"/>
    </source>
</evidence>
<dbReference type="PROSITE" id="PS51257">
    <property type="entry name" value="PROKAR_LIPOPROTEIN"/>
    <property type="match status" value="1"/>
</dbReference>
<dbReference type="InterPro" id="IPR007267">
    <property type="entry name" value="GtrA_DPMS_TM"/>
</dbReference>
<feature type="transmembrane region" description="Helical" evidence="7">
    <location>
        <begin position="12"/>
        <end position="34"/>
    </location>
</feature>
<protein>
    <recommendedName>
        <fullName evidence="8">GtrA/DPMS transmembrane domain-containing protein</fullName>
    </recommendedName>
</protein>
<dbReference type="AlphaFoldDB" id="A0A5J4LIM9"/>
<sequence length="163" mass="17311">MRALPAPGRRGRLVCFAAVGGVNTLTFSACYLPLHRLLPYFAAYTAAFAVSMVGAFFLHTYVTYRTRPTWTKFLLFPLTQVTNYGVQSAGLVALVGWCGLDTALAPPVAALCAVPFSYLLSRRILHPPHRPGPARSGPARHAPERPGPAAQAGPPSARSGPAA</sequence>
<reference evidence="9 10" key="1">
    <citation type="submission" date="2019-10" db="EMBL/GenBank/DDBJ databases">
        <title>Whole genome shotgun sequence of Streptomyces angustmyceticus NBRC 3934.</title>
        <authorList>
            <person name="Hosoyama A."/>
            <person name="Ichikawa N."/>
            <person name="Kimura A."/>
            <person name="Kitahashi Y."/>
            <person name="Komaki H."/>
            <person name="Uohara A."/>
        </authorList>
    </citation>
    <scope>NUCLEOTIDE SEQUENCE [LARGE SCALE GENOMIC DNA]</scope>
    <source>
        <strain evidence="9 10">NBRC 3934</strain>
    </source>
</reference>
<comment type="similarity">
    <text evidence="2">Belongs to the GtrA family.</text>
</comment>
<feature type="region of interest" description="Disordered" evidence="6">
    <location>
        <begin position="129"/>
        <end position="163"/>
    </location>
</feature>
<evidence type="ECO:0000256" key="7">
    <source>
        <dbReference type="SAM" id="Phobius"/>
    </source>
</evidence>
<dbReference type="PANTHER" id="PTHR38459">
    <property type="entry name" value="PROPHAGE BACTOPRENOL-LINKED GLUCOSE TRANSLOCASE HOMOLOG"/>
    <property type="match status" value="1"/>
</dbReference>
<feature type="compositionally biased region" description="Low complexity" evidence="6">
    <location>
        <begin position="147"/>
        <end position="163"/>
    </location>
</feature>
<keyword evidence="3 7" id="KW-0812">Transmembrane</keyword>
<organism evidence="9 10">
    <name type="scientific">Streptomyces angustmyceticus</name>
    <dbReference type="NCBI Taxonomy" id="285578"/>
    <lineage>
        <taxon>Bacteria</taxon>
        <taxon>Bacillati</taxon>
        <taxon>Actinomycetota</taxon>
        <taxon>Actinomycetes</taxon>
        <taxon>Kitasatosporales</taxon>
        <taxon>Streptomycetaceae</taxon>
        <taxon>Streptomyces</taxon>
    </lineage>
</organism>